<evidence type="ECO:0000313" key="2">
    <source>
        <dbReference type="Proteomes" id="UP000019443"/>
    </source>
</evidence>
<dbReference type="KEGG" id="rhl:LPU83_1487"/>
<keyword evidence="2" id="KW-1185">Reference proteome</keyword>
<evidence type="ECO:0000313" key="1">
    <source>
        <dbReference type="EMBL" id="CDM57159.1"/>
    </source>
</evidence>
<accession>W6R8C1</accession>
<dbReference type="EMBL" id="HG916852">
    <property type="protein sequence ID" value="CDM57159.1"/>
    <property type="molecule type" value="Genomic_DNA"/>
</dbReference>
<dbReference type="PATRIC" id="fig|348824.6.peg.1598"/>
<dbReference type="Proteomes" id="UP000019443">
    <property type="component" value="Chromosome"/>
</dbReference>
<name>W6R8C1_9HYPH</name>
<dbReference type="AlphaFoldDB" id="W6R8C1"/>
<dbReference type="HOGENOM" id="CLU_193814_1_0_5"/>
<reference evidence="1" key="1">
    <citation type="submission" date="2013-11" db="EMBL/GenBank/DDBJ databases">
        <title>Draft genome sequence of the broad-host-range Rhizobium sp. LPU83 strain, a member of the low-genetic diversity Oregon-like Rhizobium sp. group.</title>
        <authorList>
            <person name="Wibberg D."/>
            <person name="Puehler A."/>
            <person name="Schlueter A."/>
        </authorList>
    </citation>
    <scope>NUCLEOTIDE SEQUENCE [LARGE SCALE GENOMIC DNA]</scope>
    <source>
        <strain evidence="1">LPU83</strain>
    </source>
</reference>
<dbReference type="eggNOG" id="ENOG502ZZI2">
    <property type="taxonomic scope" value="Bacteria"/>
</dbReference>
<organism evidence="1 2">
    <name type="scientific">Rhizobium favelukesii</name>
    <dbReference type="NCBI Taxonomy" id="348824"/>
    <lineage>
        <taxon>Bacteria</taxon>
        <taxon>Pseudomonadati</taxon>
        <taxon>Pseudomonadota</taxon>
        <taxon>Alphaproteobacteria</taxon>
        <taxon>Hyphomicrobiales</taxon>
        <taxon>Rhizobiaceae</taxon>
        <taxon>Rhizobium/Agrobacterium group</taxon>
        <taxon>Rhizobium</taxon>
    </lineage>
</organism>
<proteinExistence type="predicted"/>
<gene>
    <name evidence="1" type="ORF">LPU83_1487</name>
</gene>
<protein>
    <submittedName>
        <fullName evidence="1">Uncharacterized protein</fullName>
    </submittedName>
</protein>
<sequence>MAAMSAMDGRSTTMFSVLIAPDGTCGVMLKSPVLPRDLPLFSDDLDLLSGVLDDVCKDRGLERNTSAAETIGALLIQLYRQGVRDQGKLAALAKAYL</sequence>